<sequence>MSGVRLAYKDLKHMWSTKILRTSLIVAMLLPLLYNFVYLWAYWDPEDNIDELPLAVINKDIGTVNEGENVNLGEDLVEQLLDDDQTNWTLLPEDQTEKSILSEGYVLILNIPSDFSEKALSVGSDHPQSATLTYIFSEGSNAISAKISNAIIDQVETKLDQELSTRYLEIIYENVLNGGEGLQEAADGAQLLAEAVDKAHSGSNELSDGLVLSSSGMEELSDGLTQLLNGANQLENGIIQLNTSVNLASDGANEISDELEAAHVDLSNLSNSLETFNSNLNHSIEGIQDSIRGVNETITVIQNLKEDVQKLQEDLTEPFEDPIENQRKRIDEAIILVENIIEDNPEWKENEQLGSVVESLEKAIDYQEQIKQDRDEVSRSYNRLIKQLSLVEEELKETNEELILELETIQEDLLSLQIDIENTENNLNERIDKIAAIPNQLQTVAEGTNQLQEGSTLLVEGLNEFSNGFSKLQAGNDQLLLGSNALKDGLDEIKKGQYELADGLNEAAQLAAKDGKSDQRIDVIVDPLLVEEKNLHPVLNNGTGFAPYFIALSLWVGSLVLFLAIDIKTVSAMPKRPSSYIVNKYLKLTSVSLVQAVISVFILLTGLQLDLSMTPIHLYGFVILMGFVYTAILFMITYILGNDAGRVVAILLLMAQLTSSSGSYPVVLQPGLFEFIAPYLPMTYAVEGLRNIISIGDMNSLMTESLILCGFGVGALLLLYVIKRKSFLHEIEERELS</sequence>
<dbReference type="InterPro" id="IPR051328">
    <property type="entry name" value="T7SS_ABC-Transporter"/>
</dbReference>
<feature type="coiled-coil region" evidence="5">
    <location>
        <begin position="294"/>
        <end position="343"/>
    </location>
</feature>
<reference evidence="8 9" key="1">
    <citation type="submission" date="2023-08" db="EMBL/GenBank/DDBJ databases">
        <authorList>
            <person name="Park J.-S."/>
        </authorList>
    </citation>
    <scope>NUCLEOTIDE SEQUENCE [LARGE SCALE GENOMIC DNA]</scope>
    <source>
        <strain evidence="8 9">2205SS18-9</strain>
    </source>
</reference>
<feature type="transmembrane region" description="Helical" evidence="6">
    <location>
        <begin position="647"/>
        <end position="667"/>
    </location>
</feature>
<keyword evidence="2 6" id="KW-0812">Transmembrane</keyword>
<evidence type="ECO:0000256" key="3">
    <source>
        <dbReference type="ARBA" id="ARBA00022989"/>
    </source>
</evidence>
<gene>
    <name evidence="8" type="ORF">Q5Y73_10925</name>
</gene>
<dbReference type="PANTHER" id="PTHR43077:SF5">
    <property type="entry name" value="PHAGE INFECTION PROTEIN"/>
    <property type="match status" value="1"/>
</dbReference>
<dbReference type="RefSeq" id="WP_305991926.1">
    <property type="nucleotide sequence ID" value="NZ_JAVAMP010000003.1"/>
</dbReference>
<feature type="transmembrane region" description="Helical" evidence="6">
    <location>
        <begin position="616"/>
        <end position="640"/>
    </location>
</feature>
<evidence type="ECO:0000256" key="5">
    <source>
        <dbReference type="SAM" id="Coils"/>
    </source>
</evidence>
<feature type="coiled-coil region" evidence="5">
    <location>
        <begin position="374"/>
        <end position="433"/>
    </location>
</feature>
<accession>A0ABT9IZ25</accession>
<name>A0ABT9IZ25_9BACL</name>
<dbReference type="Pfam" id="PF12698">
    <property type="entry name" value="ABC2_membrane_3"/>
    <property type="match status" value="1"/>
</dbReference>
<evidence type="ECO:0000256" key="2">
    <source>
        <dbReference type="ARBA" id="ARBA00022692"/>
    </source>
</evidence>
<keyword evidence="4 6" id="KW-0472">Membrane</keyword>
<feature type="transmembrane region" description="Helical" evidence="6">
    <location>
        <begin position="705"/>
        <end position="722"/>
    </location>
</feature>
<dbReference type="InterPro" id="IPR013525">
    <property type="entry name" value="ABC2_TM"/>
</dbReference>
<organism evidence="8 9">
    <name type="scientific">Chengkuizengella axinellae</name>
    <dbReference type="NCBI Taxonomy" id="3064388"/>
    <lineage>
        <taxon>Bacteria</taxon>
        <taxon>Bacillati</taxon>
        <taxon>Bacillota</taxon>
        <taxon>Bacilli</taxon>
        <taxon>Bacillales</taxon>
        <taxon>Paenibacillaceae</taxon>
        <taxon>Chengkuizengella</taxon>
    </lineage>
</organism>
<evidence type="ECO:0000256" key="4">
    <source>
        <dbReference type="ARBA" id="ARBA00023136"/>
    </source>
</evidence>
<comment type="subcellular location">
    <subcellularLocation>
        <location evidence="1">Membrane</location>
        <topology evidence="1">Multi-pass membrane protein</topology>
    </subcellularLocation>
</comment>
<dbReference type="InterPro" id="IPR023908">
    <property type="entry name" value="xxxLxxG_rpt"/>
</dbReference>
<protein>
    <submittedName>
        <fullName evidence="8">YhgE/Pip domain-containing protein</fullName>
    </submittedName>
</protein>
<evidence type="ECO:0000256" key="1">
    <source>
        <dbReference type="ARBA" id="ARBA00004141"/>
    </source>
</evidence>
<dbReference type="Gene3D" id="1.10.287.950">
    <property type="entry name" value="Methyl-accepting chemotaxis protein"/>
    <property type="match status" value="1"/>
</dbReference>
<feature type="transmembrane region" description="Helical" evidence="6">
    <location>
        <begin position="545"/>
        <end position="565"/>
    </location>
</feature>
<dbReference type="NCBIfam" id="TIGR03057">
    <property type="entry name" value="xxxLxxG_by_4"/>
    <property type="match status" value="1"/>
</dbReference>
<evidence type="ECO:0000259" key="7">
    <source>
        <dbReference type="Pfam" id="PF12698"/>
    </source>
</evidence>
<dbReference type="Proteomes" id="UP001231941">
    <property type="component" value="Unassembled WGS sequence"/>
</dbReference>
<dbReference type="Gene3D" id="3.40.1710.10">
    <property type="entry name" value="abc type-2 transporter like domain"/>
    <property type="match status" value="1"/>
</dbReference>
<dbReference type="InterPro" id="IPR017501">
    <property type="entry name" value="Phage_infect_YhgE_C"/>
</dbReference>
<keyword evidence="9" id="KW-1185">Reference proteome</keyword>
<evidence type="ECO:0000313" key="9">
    <source>
        <dbReference type="Proteomes" id="UP001231941"/>
    </source>
</evidence>
<feature type="transmembrane region" description="Helical" evidence="6">
    <location>
        <begin position="20"/>
        <end position="43"/>
    </location>
</feature>
<evidence type="ECO:0000256" key="6">
    <source>
        <dbReference type="SAM" id="Phobius"/>
    </source>
</evidence>
<keyword evidence="5" id="KW-0175">Coiled coil</keyword>
<comment type="caution">
    <text evidence="8">The sequence shown here is derived from an EMBL/GenBank/DDBJ whole genome shotgun (WGS) entry which is preliminary data.</text>
</comment>
<dbReference type="PANTHER" id="PTHR43077">
    <property type="entry name" value="TRANSPORT PERMEASE YVFS-RELATED"/>
    <property type="match status" value="1"/>
</dbReference>
<feature type="domain" description="ABC-2 type transporter transmembrane" evidence="7">
    <location>
        <begin position="426"/>
        <end position="720"/>
    </location>
</feature>
<feature type="transmembrane region" description="Helical" evidence="6">
    <location>
        <begin position="585"/>
        <end position="604"/>
    </location>
</feature>
<dbReference type="InterPro" id="IPR017500">
    <property type="entry name" value="Phage_infect_YhgE_N"/>
</dbReference>
<proteinExistence type="predicted"/>
<dbReference type="NCBIfam" id="TIGR03061">
    <property type="entry name" value="pip_yhgE_Nterm"/>
    <property type="match status" value="1"/>
</dbReference>
<dbReference type="NCBIfam" id="TIGR03062">
    <property type="entry name" value="pip_yhgE_Cterm"/>
    <property type="match status" value="1"/>
</dbReference>
<dbReference type="EMBL" id="JAVAMP010000003">
    <property type="protein sequence ID" value="MDP5274624.1"/>
    <property type="molecule type" value="Genomic_DNA"/>
</dbReference>
<evidence type="ECO:0000313" key="8">
    <source>
        <dbReference type="EMBL" id="MDP5274624.1"/>
    </source>
</evidence>
<keyword evidence="3 6" id="KW-1133">Transmembrane helix</keyword>